<protein>
    <recommendedName>
        <fullName evidence="2">UPF0250 protein EHSB41UT_01188</fullName>
    </recommendedName>
</protein>
<dbReference type="GO" id="GO:0005829">
    <property type="term" value="C:cytosol"/>
    <property type="evidence" value="ECO:0007669"/>
    <property type="project" value="TreeGrafter"/>
</dbReference>
<dbReference type="EMBL" id="FWPT01000002">
    <property type="protein sequence ID" value="SMA40398.1"/>
    <property type="molecule type" value="Genomic_DNA"/>
</dbReference>
<dbReference type="RefSeq" id="WP_207626571.1">
    <property type="nucleotide sequence ID" value="NZ_CBCSCN010000001.1"/>
</dbReference>
<evidence type="ECO:0000256" key="2">
    <source>
        <dbReference type="HAMAP-Rule" id="MF_00659"/>
    </source>
</evidence>
<evidence type="ECO:0000313" key="4">
    <source>
        <dbReference type="Proteomes" id="UP000196573"/>
    </source>
</evidence>
<accession>A0A1X7AH66</accession>
<organism evidence="3 4">
    <name type="scientific">Parendozoicomonas haliclonae</name>
    <dbReference type="NCBI Taxonomy" id="1960125"/>
    <lineage>
        <taxon>Bacteria</taxon>
        <taxon>Pseudomonadati</taxon>
        <taxon>Pseudomonadota</taxon>
        <taxon>Gammaproteobacteria</taxon>
        <taxon>Oceanospirillales</taxon>
        <taxon>Endozoicomonadaceae</taxon>
        <taxon>Parendozoicomonas</taxon>
    </lineage>
</organism>
<sequence>MTDVKLTELTEQQEPPKIEFPCDYRISVMGNQKDDFHEFVLEVIKRHAPDHDGTYNLRDSRNGTFVAVVVTINATGPDQLSALHEDLKKDDRVRMVL</sequence>
<evidence type="ECO:0000313" key="3">
    <source>
        <dbReference type="EMBL" id="SMA40398.1"/>
    </source>
</evidence>
<evidence type="ECO:0000256" key="1">
    <source>
        <dbReference type="ARBA" id="ARBA00008460"/>
    </source>
</evidence>
<dbReference type="InterPro" id="IPR027471">
    <property type="entry name" value="YbeD-like_sf"/>
</dbReference>
<dbReference type="HAMAP" id="MF_00659">
    <property type="entry name" value="UPF0250"/>
    <property type="match status" value="1"/>
</dbReference>
<dbReference type="Pfam" id="PF04359">
    <property type="entry name" value="DUF493"/>
    <property type="match status" value="1"/>
</dbReference>
<dbReference type="PANTHER" id="PTHR38036:SF1">
    <property type="entry name" value="UPF0250 PROTEIN YBED"/>
    <property type="match status" value="1"/>
</dbReference>
<gene>
    <name evidence="3" type="ORF">EHSB41UT_01188</name>
</gene>
<dbReference type="SUPFAM" id="SSF117991">
    <property type="entry name" value="YbeD/HP0495-like"/>
    <property type="match status" value="1"/>
</dbReference>
<dbReference type="Gene3D" id="3.30.70.260">
    <property type="match status" value="1"/>
</dbReference>
<dbReference type="PANTHER" id="PTHR38036">
    <property type="entry name" value="UPF0250 PROTEIN YBED"/>
    <property type="match status" value="1"/>
</dbReference>
<name>A0A1X7AH66_9GAMM</name>
<keyword evidence="4" id="KW-1185">Reference proteome</keyword>
<comment type="similarity">
    <text evidence="1 2">Belongs to the UPF0250 family.</text>
</comment>
<proteinExistence type="inferred from homology"/>
<reference evidence="3 4" key="1">
    <citation type="submission" date="2017-03" db="EMBL/GenBank/DDBJ databases">
        <authorList>
            <person name="Afonso C.L."/>
            <person name="Miller P.J."/>
            <person name="Scott M.A."/>
            <person name="Spackman E."/>
            <person name="Goraichik I."/>
            <person name="Dimitrov K.M."/>
            <person name="Suarez D.L."/>
            <person name="Swayne D.E."/>
        </authorList>
    </citation>
    <scope>NUCLEOTIDE SEQUENCE [LARGE SCALE GENOMIC DNA]</scope>
    <source>
        <strain evidence="3">SB41UT1</strain>
    </source>
</reference>
<dbReference type="AlphaFoldDB" id="A0A1X7AH66"/>
<dbReference type="InterPro" id="IPR007454">
    <property type="entry name" value="UPF0250_YbeD-like"/>
</dbReference>
<dbReference type="Proteomes" id="UP000196573">
    <property type="component" value="Unassembled WGS sequence"/>
</dbReference>